<keyword evidence="3" id="KW-1185">Reference proteome</keyword>
<dbReference type="RefSeq" id="WP_115361999.1">
    <property type="nucleotide sequence ID" value="NZ_QDKL01000002.1"/>
</dbReference>
<evidence type="ECO:0000313" key="3">
    <source>
        <dbReference type="Proteomes" id="UP000443582"/>
    </source>
</evidence>
<dbReference type="PROSITE" id="PS51186">
    <property type="entry name" value="GNAT"/>
    <property type="match status" value="1"/>
</dbReference>
<protein>
    <submittedName>
        <fullName evidence="2">N-acetyltransferase</fullName>
    </submittedName>
</protein>
<sequence>MWHPPKIETKRLELREIRLSDQDAIFEYGKKPHISKYTLWEPHESVQDSIDFIEKYAFSNYEQGVPEPFAITLKGEGKLIGCVGCFWVSTKNKSMELAYVLNDEYWGQGIIVEAADAVIEYCFEHFDIERIQCRCKSENLASERVMQKLGMTYEGTLRREIYHRNKFWDMKYYSILRD</sequence>
<name>A0ABY0IGG2_9BACT</name>
<dbReference type="Proteomes" id="UP000443582">
    <property type="component" value="Unassembled WGS sequence"/>
</dbReference>
<dbReference type="InterPro" id="IPR000182">
    <property type="entry name" value="GNAT_dom"/>
</dbReference>
<evidence type="ECO:0000313" key="2">
    <source>
        <dbReference type="EMBL" id="RZF22019.1"/>
    </source>
</evidence>
<dbReference type="EMBL" id="QDKL01000002">
    <property type="protein sequence ID" value="RZF22019.1"/>
    <property type="molecule type" value="Genomic_DNA"/>
</dbReference>
<dbReference type="Gene3D" id="3.40.630.30">
    <property type="match status" value="1"/>
</dbReference>
<dbReference type="PANTHER" id="PTHR43792:SF9">
    <property type="entry name" value="RIBOSOMAL-PROTEIN-ALANINE ACETYLTRANSFERASE"/>
    <property type="match status" value="1"/>
</dbReference>
<proteinExistence type="predicted"/>
<dbReference type="Pfam" id="PF13302">
    <property type="entry name" value="Acetyltransf_3"/>
    <property type="match status" value="1"/>
</dbReference>
<accession>A0ABY0IGG2</accession>
<comment type="caution">
    <text evidence="2">The sequence shown here is derived from an EMBL/GenBank/DDBJ whole genome shotgun (WGS) entry which is preliminary data.</text>
</comment>
<evidence type="ECO:0000259" key="1">
    <source>
        <dbReference type="PROSITE" id="PS51186"/>
    </source>
</evidence>
<organism evidence="2 3">
    <name type="scientific">Halobacteriovorax vibrionivorans</name>
    <dbReference type="NCBI Taxonomy" id="2152716"/>
    <lineage>
        <taxon>Bacteria</taxon>
        <taxon>Pseudomonadati</taxon>
        <taxon>Bdellovibrionota</taxon>
        <taxon>Bacteriovoracia</taxon>
        <taxon>Bacteriovoracales</taxon>
        <taxon>Halobacteriovoraceae</taxon>
        <taxon>Halobacteriovorax</taxon>
    </lineage>
</organism>
<dbReference type="PANTHER" id="PTHR43792">
    <property type="entry name" value="GNAT FAMILY, PUTATIVE (AFU_ORTHOLOGUE AFUA_3G00765)-RELATED-RELATED"/>
    <property type="match status" value="1"/>
</dbReference>
<dbReference type="InterPro" id="IPR051531">
    <property type="entry name" value="N-acetyltransferase"/>
</dbReference>
<gene>
    <name evidence="2" type="ORF">DAY19_10070</name>
</gene>
<feature type="domain" description="N-acetyltransferase" evidence="1">
    <location>
        <begin position="12"/>
        <end position="178"/>
    </location>
</feature>
<dbReference type="InterPro" id="IPR016181">
    <property type="entry name" value="Acyl_CoA_acyltransferase"/>
</dbReference>
<dbReference type="SUPFAM" id="SSF55729">
    <property type="entry name" value="Acyl-CoA N-acyltransferases (Nat)"/>
    <property type="match status" value="1"/>
</dbReference>
<reference evidence="3" key="1">
    <citation type="journal article" date="2019" name="Int. J. Syst. Evol. Microbiol.">
        <title>Halobacteriovorax valvorus sp. nov., a novel prokaryotic predator isolated from coastal seawater of China.</title>
        <authorList>
            <person name="Chen M.-X."/>
        </authorList>
    </citation>
    <scope>NUCLEOTIDE SEQUENCE [LARGE SCALE GENOMIC DNA]</scope>
    <source>
        <strain evidence="3">BL9</strain>
    </source>
</reference>